<evidence type="ECO:0000256" key="8">
    <source>
        <dbReference type="ARBA" id="ARBA00023077"/>
    </source>
</evidence>
<organism evidence="16 17">
    <name type="scientific">Novosphingobium flavum</name>
    <dbReference type="NCBI Taxonomy" id="1778672"/>
    <lineage>
        <taxon>Bacteria</taxon>
        <taxon>Pseudomonadati</taxon>
        <taxon>Pseudomonadota</taxon>
        <taxon>Alphaproteobacteria</taxon>
        <taxon>Sphingomonadales</taxon>
        <taxon>Sphingomonadaceae</taxon>
        <taxon>Novosphingobium</taxon>
    </lineage>
</organism>
<sequence>MKNPSPRARLRRAALLAGTLLLAPTPALAQGAAVAPLAADAEAAADAGDAIVVTARNRDENINDVPIPISVLGGEAVASQRVFTLADLTQRAPGLTATTPNARRTGVSLRGIGKTSGNDNMEAAVGVIVDDVFLDHVGMTYQDFTDLAQVEVLRGPQGTLLGKNTSLGVIKYSSKAPSFTPEGSLELEGGLSVPSFKARASYSDALVDDVLAWRGSFSYDSQRGDIINVNPSFNNRFHERNRWAGRFQLLLKASDNLSFRLNVDGAETNENSNTKPFMIDPTTLADGSPRTGLSYTSRLARAYFGGYTPIIGSWTTIDMDQALPLITRNYGASLVTTWDAGPFEVKSISAIRKFHFDANNDSEQTRFAINRGGTLVDSEQLSEELRLSGKLGRTLDYQAGAYFFGIDTKTTSRTLYGADAGAFYATDAQYAALAANQLLLQNSLKNVRSTTFQNPVSTSQALFGQVNWSPVDRFTLTTGLRYTWEQKRSVTSKSASYADGTALVATGNSAADAIRASQLGASFTNVTGIPIHAGSVAWLVNPSFKVTPDLLLYASASGGGKSGAVAFDNTGLPRNVLPENTTDFELGFKAQLLDRKVNFSANLFYTKVRNYQATTSIADATSSTGYSSVLGNIPGIRAKGVEWEGSFTPAEGVNLNFAGTYNDALYTDWSTATCPRSYTAAVCNNTGRQIVGAPKWTLIFGFDVEREISGSGLTLHVFGNDTYRTAHNLEQLLSPYGWQKAYHITDAGIGVITKVGQVRTEFSIVAKNLFNTFYTTSVNDFSNNAPVGYDGIGPRRYVGALVRAKF</sequence>
<dbReference type="AlphaFoldDB" id="A0A7X1FR73"/>
<dbReference type="InterPro" id="IPR000531">
    <property type="entry name" value="Beta-barrel_TonB"/>
</dbReference>
<evidence type="ECO:0000256" key="13">
    <source>
        <dbReference type="SAM" id="SignalP"/>
    </source>
</evidence>
<dbReference type="RefSeq" id="WP_185663707.1">
    <property type="nucleotide sequence ID" value="NZ_JACLAW010000005.1"/>
</dbReference>
<evidence type="ECO:0000256" key="11">
    <source>
        <dbReference type="PROSITE-ProRule" id="PRU01360"/>
    </source>
</evidence>
<reference evidence="16 17" key="1">
    <citation type="submission" date="2020-08" db="EMBL/GenBank/DDBJ databases">
        <title>The genome sequence of type strain Novosphingobium flavum NBRC 111647.</title>
        <authorList>
            <person name="Liu Y."/>
        </authorList>
    </citation>
    <scope>NUCLEOTIDE SEQUENCE [LARGE SCALE GENOMIC DNA]</scope>
    <source>
        <strain evidence="16 17">NBRC 111647</strain>
    </source>
</reference>
<evidence type="ECO:0000256" key="9">
    <source>
        <dbReference type="ARBA" id="ARBA00023136"/>
    </source>
</evidence>
<comment type="similarity">
    <text evidence="11 12">Belongs to the TonB-dependent receptor family.</text>
</comment>
<accession>A0A7X1FR73</accession>
<gene>
    <name evidence="16" type="ORF">H7F51_07935</name>
</gene>
<evidence type="ECO:0000313" key="17">
    <source>
        <dbReference type="Proteomes" id="UP000566813"/>
    </source>
</evidence>
<dbReference type="EMBL" id="JACLAW010000005">
    <property type="protein sequence ID" value="MBC2665448.1"/>
    <property type="molecule type" value="Genomic_DNA"/>
</dbReference>
<evidence type="ECO:0000256" key="5">
    <source>
        <dbReference type="ARBA" id="ARBA00022692"/>
    </source>
</evidence>
<dbReference type="PROSITE" id="PS52016">
    <property type="entry name" value="TONB_DEPENDENT_REC_3"/>
    <property type="match status" value="1"/>
</dbReference>
<keyword evidence="13" id="KW-0732">Signal</keyword>
<evidence type="ECO:0000256" key="2">
    <source>
        <dbReference type="ARBA" id="ARBA00022448"/>
    </source>
</evidence>
<keyword evidence="6" id="KW-0408">Iron</keyword>
<dbReference type="PANTHER" id="PTHR32552:SF81">
    <property type="entry name" value="TONB-DEPENDENT OUTER MEMBRANE RECEPTOR"/>
    <property type="match status" value="1"/>
</dbReference>
<keyword evidence="17" id="KW-1185">Reference proteome</keyword>
<keyword evidence="5 11" id="KW-0812">Transmembrane</keyword>
<evidence type="ECO:0000256" key="10">
    <source>
        <dbReference type="ARBA" id="ARBA00023237"/>
    </source>
</evidence>
<feature type="domain" description="TonB-dependent receptor plug" evidence="15">
    <location>
        <begin position="63"/>
        <end position="169"/>
    </location>
</feature>
<dbReference type="Proteomes" id="UP000566813">
    <property type="component" value="Unassembled WGS sequence"/>
</dbReference>
<dbReference type="InterPro" id="IPR012910">
    <property type="entry name" value="Plug_dom"/>
</dbReference>
<keyword evidence="2 11" id="KW-0813">Transport</keyword>
<dbReference type="SUPFAM" id="SSF56935">
    <property type="entry name" value="Porins"/>
    <property type="match status" value="1"/>
</dbReference>
<protein>
    <submittedName>
        <fullName evidence="16">TonB-dependent receptor</fullName>
    </submittedName>
</protein>
<dbReference type="GO" id="GO:0009279">
    <property type="term" value="C:cell outer membrane"/>
    <property type="evidence" value="ECO:0007669"/>
    <property type="project" value="UniProtKB-SubCell"/>
</dbReference>
<keyword evidence="16" id="KW-0675">Receptor</keyword>
<dbReference type="PANTHER" id="PTHR32552">
    <property type="entry name" value="FERRICHROME IRON RECEPTOR-RELATED"/>
    <property type="match status" value="1"/>
</dbReference>
<comment type="caution">
    <text evidence="16">The sequence shown here is derived from an EMBL/GenBank/DDBJ whole genome shotgun (WGS) entry which is preliminary data.</text>
</comment>
<dbReference type="InterPro" id="IPR039426">
    <property type="entry name" value="TonB-dep_rcpt-like"/>
</dbReference>
<evidence type="ECO:0000259" key="15">
    <source>
        <dbReference type="Pfam" id="PF07715"/>
    </source>
</evidence>
<keyword evidence="8 12" id="KW-0798">TonB box</keyword>
<dbReference type="Pfam" id="PF07715">
    <property type="entry name" value="Plug"/>
    <property type="match status" value="1"/>
</dbReference>
<evidence type="ECO:0000256" key="4">
    <source>
        <dbReference type="ARBA" id="ARBA00022496"/>
    </source>
</evidence>
<evidence type="ECO:0000256" key="3">
    <source>
        <dbReference type="ARBA" id="ARBA00022452"/>
    </source>
</evidence>
<evidence type="ECO:0000256" key="7">
    <source>
        <dbReference type="ARBA" id="ARBA00023065"/>
    </source>
</evidence>
<keyword evidence="10 11" id="KW-0998">Cell outer membrane</keyword>
<dbReference type="Gene3D" id="2.40.170.20">
    <property type="entry name" value="TonB-dependent receptor, beta-barrel domain"/>
    <property type="match status" value="1"/>
</dbReference>
<feature type="chain" id="PRO_5031463011" evidence="13">
    <location>
        <begin position="30"/>
        <end position="806"/>
    </location>
</feature>
<proteinExistence type="inferred from homology"/>
<comment type="subcellular location">
    <subcellularLocation>
        <location evidence="1 11">Cell outer membrane</location>
        <topology evidence="1 11">Multi-pass membrane protein</topology>
    </subcellularLocation>
</comment>
<keyword evidence="3 11" id="KW-1134">Transmembrane beta strand</keyword>
<evidence type="ECO:0000256" key="1">
    <source>
        <dbReference type="ARBA" id="ARBA00004571"/>
    </source>
</evidence>
<keyword evidence="7" id="KW-0406">Ion transport</keyword>
<evidence type="ECO:0000313" key="16">
    <source>
        <dbReference type="EMBL" id="MBC2665448.1"/>
    </source>
</evidence>
<name>A0A7X1FR73_9SPHN</name>
<dbReference type="Pfam" id="PF00593">
    <property type="entry name" value="TonB_dep_Rec_b-barrel"/>
    <property type="match status" value="1"/>
</dbReference>
<keyword evidence="4" id="KW-0410">Iron transport</keyword>
<evidence type="ECO:0000256" key="6">
    <source>
        <dbReference type="ARBA" id="ARBA00023004"/>
    </source>
</evidence>
<feature type="domain" description="TonB-dependent receptor-like beta-barrel" evidence="14">
    <location>
        <begin position="291"/>
        <end position="751"/>
    </location>
</feature>
<evidence type="ECO:0000259" key="14">
    <source>
        <dbReference type="Pfam" id="PF00593"/>
    </source>
</evidence>
<keyword evidence="9 11" id="KW-0472">Membrane</keyword>
<dbReference type="InterPro" id="IPR036942">
    <property type="entry name" value="Beta-barrel_TonB_sf"/>
</dbReference>
<evidence type="ECO:0000256" key="12">
    <source>
        <dbReference type="RuleBase" id="RU003357"/>
    </source>
</evidence>
<dbReference type="GO" id="GO:0006826">
    <property type="term" value="P:iron ion transport"/>
    <property type="evidence" value="ECO:0007669"/>
    <property type="project" value="UniProtKB-KW"/>
</dbReference>
<feature type="signal peptide" evidence="13">
    <location>
        <begin position="1"/>
        <end position="29"/>
    </location>
</feature>